<feature type="domain" description="Ig-like" evidence="1">
    <location>
        <begin position="2"/>
        <end position="92"/>
    </location>
</feature>
<dbReference type="InterPro" id="IPR013098">
    <property type="entry name" value="Ig_I-set"/>
</dbReference>
<dbReference type="WBParaSite" id="PEQ_0000579201-mRNA-1">
    <property type="protein sequence ID" value="PEQ_0000579201-mRNA-1"/>
    <property type="gene ID" value="PEQ_0000579201"/>
</dbReference>
<dbReference type="PANTHER" id="PTHR47633">
    <property type="entry name" value="IMMUNOGLOBULIN"/>
    <property type="match status" value="1"/>
</dbReference>
<reference evidence="3" key="1">
    <citation type="submission" date="2022-11" db="UniProtKB">
        <authorList>
            <consortium name="WormBaseParasite"/>
        </authorList>
    </citation>
    <scope>IDENTIFICATION</scope>
</reference>
<dbReference type="SMART" id="SM00409">
    <property type="entry name" value="IG"/>
    <property type="match status" value="1"/>
</dbReference>
<dbReference type="AlphaFoldDB" id="A0A914RLV6"/>
<dbReference type="PROSITE" id="PS50835">
    <property type="entry name" value="IG_LIKE"/>
    <property type="match status" value="1"/>
</dbReference>
<evidence type="ECO:0000313" key="2">
    <source>
        <dbReference type="Proteomes" id="UP000887564"/>
    </source>
</evidence>
<name>A0A914RLV6_PAREQ</name>
<accession>A0A914RLV6</accession>
<dbReference type="InterPro" id="IPR013783">
    <property type="entry name" value="Ig-like_fold"/>
</dbReference>
<dbReference type="Pfam" id="PF07679">
    <property type="entry name" value="I-set"/>
    <property type="match status" value="1"/>
</dbReference>
<dbReference type="InterPro" id="IPR007110">
    <property type="entry name" value="Ig-like_dom"/>
</dbReference>
<protein>
    <submittedName>
        <fullName evidence="3">Ig-like domain-containing protein</fullName>
    </submittedName>
</protein>
<organism evidence="2 3">
    <name type="scientific">Parascaris equorum</name>
    <name type="common">Equine roundworm</name>
    <dbReference type="NCBI Taxonomy" id="6256"/>
    <lineage>
        <taxon>Eukaryota</taxon>
        <taxon>Metazoa</taxon>
        <taxon>Ecdysozoa</taxon>
        <taxon>Nematoda</taxon>
        <taxon>Chromadorea</taxon>
        <taxon>Rhabditida</taxon>
        <taxon>Spirurina</taxon>
        <taxon>Ascaridomorpha</taxon>
        <taxon>Ascaridoidea</taxon>
        <taxon>Ascarididae</taxon>
        <taxon>Parascaris</taxon>
    </lineage>
</organism>
<dbReference type="InterPro" id="IPR003599">
    <property type="entry name" value="Ig_sub"/>
</dbReference>
<evidence type="ECO:0000259" key="1">
    <source>
        <dbReference type="PROSITE" id="PS50835"/>
    </source>
</evidence>
<dbReference type="SUPFAM" id="SSF48726">
    <property type="entry name" value="Immunoglobulin"/>
    <property type="match status" value="1"/>
</dbReference>
<sequence length="101" mass="11047">MPNFHTDLRSMEVFDGQNVRLETKLTPVNDPKLSIVWLHNGIPVVASGRVKMVHEFGCVALDIIGVTAAEAGTYICRAKNEVGAAESVATILVHRMSFLQI</sequence>
<dbReference type="Gene3D" id="2.60.40.10">
    <property type="entry name" value="Immunoglobulins"/>
    <property type="match status" value="1"/>
</dbReference>
<keyword evidence="2" id="KW-1185">Reference proteome</keyword>
<proteinExistence type="predicted"/>
<dbReference type="PANTHER" id="PTHR47633:SF4">
    <property type="entry name" value="MYOPALLADIN ISOFORM X1"/>
    <property type="match status" value="1"/>
</dbReference>
<dbReference type="Proteomes" id="UP000887564">
    <property type="component" value="Unplaced"/>
</dbReference>
<dbReference type="FunFam" id="2.60.40.10:FF:000962">
    <property type="entry name" value="titin isoform X1"/>
    <property type="match status" value="1"/>
</dbReference>
<evidence type="ECO:0000313" key="3">
    <source>
        <dbReference type="WBParaSite" id="PEQ_0000579201-mRNA-1"/>
    </source>
</evidence>
<dbReference type="InterPro" id="IPR036179">
    <property type="entry name" value="Ig-like_dom_sf"/>
</dbReference>